<dbReference type="SMART" id="SM00204">
    <property type="entry name" value="TGFB"/>
    <property type="match status" value="1"/>
</dbReference>
<evidence type="ECO:0000256" key="2">
    <source>
        <dbReference type="ARBA" id="ARBA00006656"/>
    </source>
</evidence>
<keyword evidence="3" id="KW-0964">Secreted</keyword>
<dbReference type="Proteomes" id="UP001163046">
    <property type="component" value="Unassembled WGS sequence"/>
</dbReference>
<evidence type="ECO:0000256" key="3">
    <source>
        <dbReference type="ARBA" id="ARBA00022525"/>
    </source>
</evidence>
<dbReference type="Gene3D" id="2.10.90.10">
    <property type="entry name" value="Cystine-knot cytokines"/>
    <property type="match status" value="1"/>
</dbReference>
<proteinExistence type="inferred from homology"/>
<dbReference type="PANTHER" id="PTHR11848:SF263">
    <property type="entry name" value="PROTEIN DECAPENTAPLEGIC"/>
    <property type="match status" value="1"/>
</dbReference>
<keyword evidence="6" id="KW-0339">Growth factor</keyword>
<dbReference type="InterPro" id="IPR015615">
    <property type="entry name" value="TGF-beta-rel"/>
</dbReference>
<dbReference type="PANTHER" id="PTHR11848">
    <property type="entry name" value="TGF-BETA FAMILY"/>
    <property type="match status" value="1"/>
</dbReference>
<keyword evidence="9" id="KW-1185">Reference proteome</keyword>
<dbReference type="OrthoDB" id="5987191at2759"/>
<reference evidence="8" key="1">
    <citation type="submission" date="2023-01" db="EMBL/GenBank/DDBJ databases">
        <title>Genome assembly of the deep-sea coral Lophelia pertusa.</title>
        <authorList>
            <person name="Herrera S."/>
            <person name="Cordes E."/>
        </authorList>
    </citation>
    <scope>NUCLEOTIDE SEQUENCE</scope>
    <source>
        <strain evidence="8">USNM1676648</strain>
        <tissue evidence="8">Polyp</tissue>
    </source>
</reference>
<evidence type="ECO:0000313" key="8">
    <source>
        <dbReference type="EMBL" id="KAJ7378658.1"/>
    </source>
</evidence>
<sequence>MVTLNWIALSSKPDNTTPGYTTMGKITQTDERAGKSDGRAPRHPSLTCYQVPFAVKMRDFYSNIIMPQNGYINYCDGYCYFPIQNHLTPTTHAVIWALWWKRYDPTTYTPKRPLCAPTKLGAQTVILSDPETGQPVQKEWQDFSAKECGCR</sequence>
<dbReference type="CDD" id="cd13756">
    <property type="entry name" value="TGF_beta_BMPs_GDFs"/>
    <property type="match status" value="1"/>
</dbReference>
<accession>A0A9X0CY47</accession>
<gene>
    <name evidence="8" type="primary">GDF2</name>
    <name evidence="8" type="ORF">OS493_021960</name>
</gene>
<dbReference type="Pfam" id="PF00019">
    <property type="entry name" value="TGF_beta"/>
    <property type="match status" value="1"/>
</dbReference>
<dbReference type="InterPro" id="IPR001839">
    <property type="entry name" value="TGF-b_C"/>
</dbReference>
<feature type="domain" description="TGF-beta family profile" evidence="7">
    <location>
        <begin position="32"/>
        <end position="151"/>
    </location>
</feature>
<dbReference type="EMBL" id="MU826364">
    <property type="protein sequence ID" value="KAJ7378658.1"/>
    <property type="molecule type" value="Genomic_DNA"/>
</dbReference>
<evidence type="ECO:0000256" key="6">
    <source>
        <dbReference type="RuleBase" id="RU000354"/>
    </source>
</evidence>
<dbReference type="PROSITE" id="PS51362">
    <property type="entry name" value="TGF_BETA_2"/>
    <property type="match status" value="1"/>
</dbReference>
<dbReference type="AlphaFoldDB" id="A0A9X0CY47"/>
<comment type="similarity">
    <text evidence="2 6">Belongs to the TGF-beta family.</text>
</comment>
<evidence type="ECO:0000259" key="7">
    <source>
        <dbReference type="PROSITE" id="PS51362"/>
    </source>
</evidence>
<dbReference type="SUPFAM" id="SSF57501">
    <property type="entry name" value="Cystine-knot cytokines"/>
    <property type="match status" value="1"/>
</dbReference>
<evidence type="ECO:0000313" key="9">
    <source>
        <dbReference type="Proteomes" id="UP001163046"/>
    </source>
</evidence>
<protein>
    <submittedName>
        <fullName evidence="8">Transforming growth factor-beta (TGF-beta)</fullName>
    </submittedName>
</protein>
<keyword evidence="4" id="KW-0732">Signal</keyword>
<dbReference type="GO" id="GO:0005615">
    <property type="term" value="C:extracellular space"/>
    <property type="evidence" value="ECO:0007669"/>
    <property type="project" value="TreeGrafter"/>
</dbReference>
<keyword evidence="5" id="KW-0325">Glycoprotein</keyword>
<evidence type="ECO:0000256" key="4">
    <source>
        <dbReference type="ARBA" id="ARBA00022729"/>
    </source>
</evidence>
<comment type="caution">
    <text evidence="8">The sequence shown here is derived from an EMBL/GenBank/DDBJ whole genome shotgun (WGS) entry which is preliminary data.</text>
</comment>
<evidence type="ECO:0000256" key="1">
    <source>
        <dbReference type="ARBA" id="ARBA00004613"/>
    </source>
</evidence>
<dbReference type="GO" id="GO:0005125">
    <property type="term" value="F:cytokine activity"/>
    <property type="evidence" value="ECO:0007669"/>
    <property type="project" value="TreeGrafter"/>
</dbReference>
<evidence type="ECO:0000256" key="5">
    <source>
        <dbReference type="ARBA" id="ARBA00023180"/>
    </source>
</evidence>
<name>A0A9X0CY47_9CNID</name>
<dbReference type="InterPro" id="IPR029034">
    <property type="entry name" value="Cystine-knot_cytokine"/>
</dbReference>
<comment type="subcellular location">
    <subcellularLocation>
        <location evidence="1">Secreted</location>
    </subcellularLocation>
</comment>
<dbReference type="GO" id="GO:0008083">
    <property type="term" value="F:growth factor activity"/>
    <property type="evidence" value="ECO:0007669"/>
    <property type="project" value="UniProtKB-KW"/>
</dbReference>
<organism evidence="8 9">
    <name type="scientific">Desmophyllum pertusum</name>
    <dbReference type="NCBI Taxonomy" id="174260"/>
    <lineage>
        <taxon>Eukaryota</taxon>
        <taxon>Metazoa</taxon>
        <taxon>Cnidaria</taxon>
        <taxon>Anthozoa</taxon>
        <taxon>Hexacorallia</taxon>
        <taxon>Scleractinia</taxon>
        <taxon>Caryophylliina</taxon>
        <taxon>Caryophylliidae</taxon>
        <taxon>Desmophyllum</taxon>
    </lineage>
</organism>